<proteinExistence type="inferred from homology"/>
<keyword evidence="7" id="KW-0460">Magnesium</keyword>
<dbReference type="InterPro" id="IPR032810">
    <property type="entry name" value="CCA-adding_enz_C"/>
</dbReference>
<keyword evidence="5" id="KW-0479">Metal-binding</keyword>
<dbReference type="GO" id="GO:0000166">
    <property type="term" value="F:nucleotide binding"/>
    <property type="evidence" value="ECO:0007669"/>
    <property type="project" value="UniProtKB-KW"/>
</dbReference>
<dbReference type="Proteomes" id="UP000005387">
    <property type="component" value="Unassembled WGS sequence"/>
</dbReference>
<dbReference type="InterPro" id="IPR043519">
    <property type="entry name" value="NT_sf"/>
</dbReference>
<dbReference type="Pfam" id="PF12627">
    <property type="entry name" value="PolyA_pol_RNAbd"/>
    <property type="match status" value="1"/>
</dbReference>
<dbReference type="OrthoDB" id="9805698at2"/>
<dbReference type="Gene3D" id="1.10.3090.10">
    <property type="entry name" value="cca-adding enzyme, domain 2"/>
    <property type="match status" value="1"/>
</dbReference>
<comment type="cofactor">
    <cofactor evidence="1">
        <name>Mg(2+)</name>
        <dbReference type="ChEBI" id="CHEBI:18420"/>
    </cofactor>
</comment>
<evidence type="ECO:0000256" key="9">
    <source>
        <dbReference type="RuleBase" id="RU003953"/>
    </source>
</evidence>
<reference evidence="13 14" key="1">
    <citation type="submission" date="2010-07" db="EMBL/GenBank/DDBJ databases">
        <title>The draft genome of Paenibacillus curdlanolyticus YK9.</title>
        <authorList>
            <consortium name="US DOE Joint Genome Institute (JGI-PGF)"/>
            <person name="Lucas S."/>
            <person name="Copeland A."/>
            <person name="Lapidus A."/>
            <person name="Cheng J.-F."/>
            <person name="Bruce D."/>
            <person name="Goodwin L."/>
            <person name="Pitluck S."/>
            <person name="Land M.L."/>
            <person name="Hauser L."/>
            <person name="Chang Y.-J."/>
            <person name="Jeffries C."/>
            <person name="Anderson I.J."/>
            <person name="Johnson E."/>
            <person name="Loganathan U."/>
            <person name="Mulhopadhyay B."/>
            <person name="Kyrpides N."/>
            <person name="Woyke T.J."/>
        </authorList>
    </citation>
    <scope>NUCLEOTIDE SEQUENCE [LARGE SCALE GENOMIC DNA]</scope>
    <source>
        <strain evidence="13 14">YK9</strain>
    </source>
</reference>
<keyword evidence="2 9" id="KW-0808">Transferase</keyword>
<dbReference type="NCBIfam" id="NF009814">
    <property type="entry name" value="PRK13299.1"/>
    <property type="match status" value="1"/>
</dbReference>
<dbReference type="GO" id="GO:0008033">
    <property type="term" value="P:tRNA processing"/>
    <property type="evidence" value="ECO:0007669"/>
    <property type="project" value="UniProtKB-KW"/>
</dbReference>
<dbReference type="InterPro" id="IPR050264">
    <property type="entry name" value="Bact_CCA-adding_enz_type3_sf"/>
</dbReference>
<keyword evidence="8 9" id="KW-0694">RNA-binding</keyword>
<dbReference type="AlphaFoldDB" id="E0IC51"/>
<dbReference type="GO" id="GO:0016779">
    <property type="term" value="F:nucleotidyltransferase activity"/>
    <property type="evidence" value="ECO:0007669"/>
    <property type="project" value="UniProtKB-KW"/>
</dbReference>
<evidence type="ECO:0000259" key="11">
    <source>
        <dbReference type="Pfam" id="PF12627"/>
    </source>
</evidence>
<dbReference type="CDD" id="cd05398">
    <property type="entry name" value="NT_ClassII-CCAase"/>
    <property type="match status" value="1"/>
</dbReference>
<sequence>MNHTNPYWGDEMEAALPVLHTLEHAGYEAVFVGGCVRDVIAGRSITDIDIATAALPDVVMSLFERTVPTGLQHGTVTVIVDERTYEVTTYRSEADYEDYRRPTDVAFIAELEGDLLRRDFTINAMALRSNGTLVDPYGGLTDLRRGRIRCVGQAEERFREDALRMVRAVRFASTFGYAIAPSAWRALLRNRELLRYVAMERIGAELDKMIGGAGPHRAAALLAASGLLARAKEPLPAGFAKPDCGYRQRPALRSGRGAGGADGVPPLTAALARLQSKDDRWAGVFLALRLSPEDAEETLQRLRFPGRRIASARSVVMLHAAAAPLAAASGAAAVPLAAAAWVDAVLAAGVETASAWLRITRAFAASDGQIGGLTLSSGALEQLAAQLAQMPCTAVRELAVNGSLLCAHLGMKPGPRTGSLLQQLLRSVALGETPNGRAALLALAEILEEER</sequence>
<protein>
    <submittedName>
        <fullName evidence="13">Polynucleotide adenylyltransferase region</fullName>
    </submittedName>
</protein>
<dbReference type="InterPro" id="IPR002646">
    <property type="entry name" value="PolA_pol_head_dom"/>
</dbReference>
<evidence type="ECO:0000256" key="4">
    <source>
        <dbReference type="ARBA" id="ARBA00022695"/>
    </source>
</evidence>
<keyword evidence="6" id="KW-0547">Nucleotide-binding</keyword>
<dbReference type="GO" id="GO:0000049">
    <property type="term" value="F:tRNA binding"/>
    <property type="evidence" value="ECO:0007669"/>
    <property type="project" value="TreeGrafter"/>
</dbReference>
<feature type="domain" description="Poly A polymerase head" evidence="10">
    <location>
        <begin position="31"/>
        <end position="149"/>
    </location>
</feature>
<accession>E0IC51</accession>
<evidence type="ECO:0000256" key="3">
    <source>
        <dbReference type="ARBA" id="ARBA00022694"/>
    </source>
</evidence>
<evidence type="ECO:0000256" key="2">
    <source>
        <dbReference type="ARBA" id="ARBA00022679"/>
    </source>
</evidence>
<dbReference type="Pfam" id="PF13735">
    <property type="entry name" value="tRNA_NucTran2_2"/>
    <property type="match status" value="1"/>
</dbReference>
<dbReference type="EMBL" id="AEDD01000009">
    <property type="protein sequence ID" value="EFM09737.1"/>
    <property type="molecule type" value="Genomic_DNA"/>
</dbReference>
<dbReference type="PANTHER" id="PTHR46173">
    <property type="entry name" value="CCA TRNA NUCLEOTIDYLTRANSFERASE 1, MITOCHONDRIAL"/>
    <property type="match status" value="1"/>
</dbReference>
<comment type="similarity">
    <text evidence="9">Belongs to the tRNA nucleotidyltransferase/poly(A) polymerase family.</text>
</comment>
<keyword evidence="14" id="KW-1185">Reference proteome</keyword>
<dbReference type="SUPFAM" id="SSF81891">
    <property type="entry name" value="Poly A polymerase C-terminal region-like"/>
    <property type="match status" value="1"/>
</dbReference>
<evidence type="ECO:0000256" key="5">
    <source>
        <dbReference type="ARBA" id="ARBA00022723"/>
    </source>
</evidence>
<evidence type="ECO:0000256" key="8">
    <source>
        <dbReference type="ARBA" id="ARBA00022884"/>
    </source>
</evidence>
<evidence type="ECO:0000259" key="12">
    <source>
        <dbReference type="Pfam" id="PF13735"/>
    </source>
</evidence>
<name>E0IC51_9BACL</name>
<keyword evidence="3" id="KW-0819">tRNA processing</keyword>
<evidence type="ECO:0000256" key="6">
    <source>
        <dbReference type="ARBA" id="ARBA00022741"/>
    </source>
</evidence>
<evidence type="ECO:0000313" key="14">
    <source>
        <dbReference type="Proteomes" id="UP000005387"/>
    </source>
</evidence>
<dbReference type="InterPro" id="IPR032828">
    <property type="entry name" value="PolyA_RNA-bd"/>
</dbReference>
<dbReference type="Gene3D" id="3.30.460.10">
    <property type="entry name" value="Beta Polymerase, domain 2"/>
    <property type="match status" value="1"/>
</dbReference>
<organism evidence="13 14">
    <name type="scientific">Paenibacillus curdlanolyticus YK9</name>
    <dbReference type="NCBI Taxonomy" id="717606"/>
    <lineage>
        <taxon>Bacteria</taxon>
        <taxon>Bacillati</taxon>
        <taxon>Bacillota</taxon>
        <taxon>Bacilli</taxon>
        <taxon>Bacillales</taxon>
        <taxon>Paenibacillaceae</taxon>
        <taxon>Paenibacillus</taxon>
    </lineage>
</organism>
<dbReference type="GO" id="GO:0046872">
    <property type="term" value="F:metal ion binding"/>
    <property type="evidence" value="ECO:0007669"/>
    <property type="project" value="UniProtKB-KW"/>
</dbReference>
<evidence type="ECO:0000313" key="13">
    <source>
        <dbReference type="EMBL" id="EFM09737.1"/>
    </source>
</evidence>
<dbReference type="Gene3D" id="1.10.246.80">
    <property type="match status" value="1"/>
</dbReference>
<evidence type="ECO:0000259" key="10">
    <source>
        <dbReference type="Pfam" id="PF01743"/>
    </source>
</evidence>
<dbReference type="SUPFAM" id="SSF81301">
    <property type="entry name" value="Nucleotidyltransferase"/>
    <property type="match status" value="1"/>
</dbReference>
<evidence type="ECO:0000256" key="7">
    <source>
        <dbReference type="ARBA" id="ARBA00022842"/>
    </source>
</evidence>
<dbReference type="RefSeq" id="WP_006039228.1">
    <property type="nucleotide sequence ID" value="NZ_AEDD01000009.1"/>
</dbReference>
<gene>
    <name evidence="13" type="ORF">PaecuDRAFT_3240</name>
</gene>
<dbReference type="Pfam" id="PF01743">
    <property type="entry name" value="PolyA_pol"/>
    <property type="match status" value="1"/>
</dbReference>
<dbReference type="STRING" id="717606.PaecuDRAFT_3240"/>
<dbReference type="eggNOG" id="COG0617">
    <property type="taxonomic scope" value="Bacteria"/>
</dbReference>
<keyword evidence="4 13" id="KW-0548">Nucleotidyltransferase</keyword>
<evidence type="ECO:0000256" key="1">
    <source>
        <dbReference type="ARBA" id="ARBA00001946"/>
    </source>
</evidence>
<feature type="domain" description="tRNA nucleotidyltransferase/poly(A) polymerase RNA and SrmB- binding" evidence="11">
    <location>
        <begin position="176"/>
        <end position="229"/>
    </location>
</feature>
<feature type="domain" description="CCA-adding enzyme C-terminal" evidence="12">
    <location>
        <begin position="379"/>
        <end position="443"/>
    </location>
</feature>
<dbReference type="PANTHER" id="PTHR46173:SF1">
    <property type="entry name" value="CCA TRNA NUCLEOTIDYLTRANSFERASE 1, MITOCHONDRIAL"/>
    <property type="match status" value="1"/>
</dbReference>